<dbReference type="PANTHER" id="PTHR30034">
    <property type="entry name" value="FLAGELLAR MOTOR SWITCH PROTEIN FLIM"/>
    <property type="match status" value="1"/>
</dbReference>
<keyword evidence="13" id="KW-1185">Reference proteome</keyword>
<evidence type="ECO:0000256" key="7">
    <source>
        <dbReference type="ARBA" id="ARBA00022779"/>
    </source>
</evidence>
<comment type="similarity">
    <text evidence="3">Belongs to the FliM family.</text>
</comment>
<evidence type="ECO:0000256" key="1">
    <source>
        <dbReference type="ARBA" id="ARBA00004117"/>
    </source>
</evidence>
<evidence type="ECO:0000256" key="10">
    <source>
        <dbReference type="ARBA" id="ARBA00025044"/>
    </source>
</evidence>
<name>A0ABV2IZH9_9HYPH</name>
<dbReference type="Proteomes" id="UP001549047">
    <property type="component" value="Unassembled WGS sequence"/>
</dbReference>
<keyword evidence="8" id="KW-0472">Membrane</keyword>
<feature type="domain" description="Flagellar motor switch protein FliN-like C-terminal" evidence="11">
    <location>
        <begin position="241"/>
        <end position="311"/>
    </location>
</feature>
<protein>
    <recommendedName>
        <fullName evidence="4">Flagellar motor switch protein FliM</fullName>
    </recommendedName>
</protein>
<dbReference type="InterPro" id="IPR001543">
    <property type="entry name" value="FliN-like_C"/>
</dbReference>
<keyword evidence="7" id="KW-0283">Flagellar rotation</keyword>
<keyword evidence="12" id="KW-0969">Cilium</keyword>
<dbReference type="PANTHER" id="PTHR30034:SF6">
    <property type="entry name" value="YOP PROTEINS TRANSLOCATION PROTEIN Q"/>
    <property type="match status" value="1"/>
</dbReference>
<accession>A0ABV2IZH9</accession>
<dbReference type="Gene3D" id="3.40.1550.10">
    <property type="entry name" value="CheC-like"/>
    <property type="match status" value="1"/>
</dbReference>
<evidence type="ECO:0000259" key="11">
    <source>
        <dbReference type="Pfam" id="PF01052"/>
    </source>
</evidence>
<gene>
    <name evidence="12" type="ORF">ABID16_002231</name>
</gene>
<organism evidence="12 13">
    <name type="scientific">Rhizobium aquaticum</name>
    <dbReference type="NCBI Taxonomy" id="1549636"/>
    <lineage>
        <taxon>Bacteria</taxon>
        <taxon>Pseudomonadati</taxon>
        <taxon>Pseudomonadota</taxon>
        <taxon>Alphaproteobacteria</taxon>
        <taxon>Hyphomicrobiales</taxon>
        <taxon>Rhizobiaceae</taxon>
        <taxon>Rhizobium/Agrobacterium group</taxon>
        <taxon>Rhizobium</taxon>
    </lineage>
</organism>
<evidence type="ECO:0000256" key="8">
    <source>
        <dbReference type="ARBA" id="ARBA00023136"/>
    </source>
</evidence>
<comment type="caution">
    <text evidence="12">The sequence shown here is derived from an EMBL/GenBank/DDBJ whole genome shotgun (WGS) entry which is preliminary data.</text>
</comment>
<proteinExistence type="inferred from homology"/>
<keyword evidence="9" id="KW-0975">Bacterial flagellum</keyword>
<evidence type="ECO:0000313" key="13">
    <source>
        <dbReference type="Proteomes" id="UP001549047"/>
    </source>
</evidence>
<evidence type="ECO:0000256" key="6">
    <source>
        <dbReference type="ARBA" id="ARBA00022500"/>
    </source>
</evidence>
<dbReference type="Pfam" id="PF01052">
    <property type="entry name" value="FliMN_C"/>
    <property type="match status" value="1"/>
</dbReference>
<keyword evidence="5" id="KW-1003">Cell membrane</keyword>
<keyword evidence="12" id="KW-0966">Cell projection</keyword>
<evidence type="ECO:0000256" key="5">
    <source>
        <dbReference type="ARBA" id="ARBA00022475"/>
    </source>
</evidence>
<reference evidence="12 13" key="1">
    <citation type="submission" date="2024-06" db="EMBL/GenBank/DDBJ databases">
        <title>Genomic Encyclopedia of Type Strains, Phase IV (KMG-IV): sequencing the most valuable type-strain genomes for metagenomic binning, comparative biology and taxonomic classification.</title>
        <authorList>
            <person name="Goeker M."/>
        </authorList>
    </citation>
    <scope>NUCLEOTIDE SEQUENCE [LARGE SCALE GENOMIC DNA]</scope>
    <source>
        <strain evidence="12 13">DSM 29780</strain>
    </source>
</reference>
<dbReference type="RefSeq" id="WP_354556397.1">
    <property type="nucleotide sequence ID" value="NZ_JBEPMB010000002.1"/>
</dbReference>
<dbReference type="EMBL" id="JBEPMB010000002">
    <property type="protein sequence ID" value="MET3613902.1"/>
    <property type="molecule type" value="Genomic_DNA"/>
</dbReference>
<comment type="subcellular location">
    <subcellularLocation>
        <location evidence="1">Bacterial flagellum basal body</location>
    </subcellularLocation>
    <subcellularLocation>
        <location evidence="2">Cell membrane</location>
        <topology evidence="2">Peripheral membrane protein</topology>
    </subcellularLocation>
</comment>
<keyword evidence="12" id="KW-0282">Flagellum</keyword>
<evidence type="ECO:0000313" key="12">
    <source>
        <dbReference type="EMBL" id="MET3613902.1"/>
    </source>
</evidence>
<evidence type="ECO:0000256" key="2">
    <source>
        <dbReference type="ARBA" id="ARBA00004202"/>
    </source>
</evidence>
<evidence type="ECO:0000256" key="9">
    <source>
        <dbReference type="ARBA" id="ARBA00023143"/>
    </source>
</evidence>
<evidence type="ECO:0000256" key="3">
    <source>
        <dbReference type="ARBA" id="ARBA00011049"/>
    </source>
</evidence>
<evidence type="ECO:0000256" key="4">
    <source>
        <dbReference type="ARBA" id="ARBA00021898"/>
    </source>
</evidence>
<sequence length="324" mass="35294">MSEAAENISTSEDASPEASAAFDPTLLARMTGELGDAPSLERICSELTAAYIEYLPDIFHSETGFKIELRFASMKTGLKEELLATLGETTALCDASLRGWCPEFTMGCGGAFVMTLVEAMLGAPPEMIEPPTERVLSKIELDLTEMIFSKVANVLRTSVATGGNFEPVLANPYNAGDRPKPPEGYRDPNAALISFIVTFGKTESMIHIAVPQRNLLKTKVTTAKSAAAGRTKKEWTEQIKEQVQRSQVSVEARINLQTQTLGIISKLQVGDVIPFEDLGDVKVQVNANGKELYFGEFGRSGTRYTVRVTDTYSTESDLLEHLIG</sequence>
<dbReference type="InterPro" id="IPR036429">
    <property type="entry name" value="SpoA-like_sf"/>
</dbReference>
<keyword evidence="6" id="KW-0145">Chemotaxis</keyword>
<dbReference type="Gene3D" id="2.30.330.10">
    <property type="entry name" value="SpoA-like"/>
    <property type="match status" value="1"/>
</dbReference>
<dbReference type="SUPFAM" id="SSF101801">
    <property type="entry name" value="Surface presentation of antigens (SPOA)"/>
    <property type="match status" value="1"/>
</dbReference>
<dbReference type="InterPro" id="IPR028976">
    <property type="entry name" value="CheC-like_sf"/>
</dbReference>
<comment type="function">
    <text evidence="10">FliM is one of three proteins (FliG, FliN, FliM) that forms the rotor-mounted switch complex (C ring), located at the base of the basal body. This complex interacts with the CheY and CheZ chemotaxis proteins, in addition to contacting components of the motor that determine the direction of flagellar rotation.</text>
</comment>